<protein>
    <submittedName>
        <fullName evidence="3">Putative salivary secreted basic tail protein</fullName>
    </submittedName>
</protein>
<evidence type="ECO:0000256" key="1">
    <source>
        <dbReference type="SAM" id="MobiDB-lite"/>
    </source>
</evidence>
<feature type="compositionally biased region" description="Polar residues" evidence="1">
    <location>
        <begin position="101"/>
        <end position="115"/>
    </location>
</feature>
<feature type="compositionally biased region" description="Basic residues" evidence="1">
    <location>
        <begin position="147"/>
        <end position="163"/>
    </location>
</feature>
<name>A0A6G5A6D8_RHIMP</name>
<evidence type="ECO:0000313" key="3">
    <source>
        <dbReference type="EMBL" id="NIE46561.1"/>
    </source>
</evidence>
<feature type="compositionally biased region" description="Basic and acidic residues" evidence="1">
    <location>
        <begin position="136"/>
        <end position="146"/>
    </location>
</feature>
<feature type="signal peptide" evidence="2">
    <location>
        <begin position="1"/>
        <end position="16"/>
    </location>
</feature>
<dbReference type="OrthoDB" id="10547582at2759"/>
<accession>A0A6G5A6D8</accession>
<dbReference type="AlphaFoldDB" id="A0A6G5A6D8"/>
<sequence>MGFFYFLFALLPLAVAQAPTNYDACPNKTWEPEKDPYPHRCVHFCPDGRGWLMAYYMNFTKCWYNDDVNGTCYDGLCYNHLPENVTTGAPPATTEVMFTTASTRSNEETMNTWSNEETRDTWSTESSASDGTTTTKKAETTEEKKKEKERKKKKRRKKRQLNL</sequence>
<reference evidence="3" key="1">
    <citation type="submission" date="2020-03" db="EMBL/GenBank/DDBJ databases">
        <title>A transcriptome and proteome of the tick Rhipicephalus microplus shaped by the genetic composition of its hosts and developmental stage.</title>
        <authorList>
            <person name="Garcia G.R."/>
            <person name="Ribeiro J.M.C."/>
            <person name="Maruyama S.R."/>
            <person name="Gardinasse L.G."/>
            <person name="Nelson K."/>
            <person name="Ferreira B.R."/>
            <person name="Andrade T.G."/>
            <person name="Santos I.K.F.M."/>
        </authorList>
    </citation>
    <scope>NUCLEOTIDE SEQUENCE</scope>
    <source>
        <strain evidence="3">NSGR</strain>
        <tissue evidence="3">Salivary glands</tissue>
    </source>
</reference>
<feature type="region of interest" description="Disordered" evidence="1">
    <location>
        <begin position="101"/>
        <end position="163"/>
    </location>
</feature>
<proteinExistence type="predicted"/>
<organism evidence="3">
    <name type="scientific">Rhipicephalus microplus</name>
    <name type="common">Cattle tick</name>
    <name type="synonym">Boophilus microplus</name>
    <dbReference type="NCBI Taxonomy" id="6941"/>
    <lineage>
        <taxon>Eukaryota</taxon>
        <taxon>Metazoa</taxon>
        <taxon>Ecdysozoa</taxon>
        <taxon>Arthropoda</taxon>
        <taxon>Chelicerata</taxon>
        <taxon>Arachnida</taxon>
        <taxon>Acari</taxon>
        <taxon>Parasitiformes</taxon>
        <taxon>Ixodida</taxon>
        <taxon>Ixodoidea</taxon>
        <taxon>Ixodidae</taxon>
        <taxon>Rhipicephalinae</taxon>
        <taxon>Rhipicephalus</taxon>
        <taxon>Boophilus</taxon>
    </lineage>
</organism>
<evidence type="ECO:0000256" key="2">
    <source>
        <dbReference type="SAM" id="SignalP"/>
    </source>
</evidence>
<dbReference type="VEuPathDB" id="VectorBase:LOC119160066"/>
<keyword evidence="2" id="KW-0732">Signal</keyword>
<feature type="chain" id="PRO_5026281219" evidence="2">
    <location>
        <begin position="17"/>
        <end position="163"/>
    </location>
</feature>
<dbReference type="EMBL" id="GIKN01004288">
    <property type="protein sequence ID" value="NIE46561.1"/>
    <property type="molecule type" value="Transcribed_RNA"/>
</dbReference>